<dbReference type="EMBL" id="OX336137">
    <property type="protein sequence ID" value="CAI2718666.1"/>
    <property type="molecule type" value="Genomic_DNA"/>
</dbReference>
<sequence>MPKVRSRFLLGWGLPGFIELKLAIPTFVTASHINPLYMGFAEDGWVSRFEHPPPCGGRFPTAQPYQN</sequence>
<evidence type="ECO:0000313" key="1">
    <source>
        <dbReference type="EMBL" id="CAI2718666.1"/>
    </source>
</evidence>
<gene>
    <name evidence="1" type="ORF">NSPWAT_1807</name>
</gene>
<keyword evidence="2" id="KW-1185">Reference proteome</keyword>
<protein>
    <submittedName>
        <fullName evidence="1">Uncharacterized protein</fullName>
    </submittedName>
</protein>
<dbReference type="Proteomes" id="UP001157733">
    <property type="component" value="Chromosome"/>
</dbReference>
<reference evidence="1 2" key="1">
    <citation type="submission" date="2022-09" db="EMBL/GenBank/DDBJ databases">
        <authorList>
            <person name="Kop L."/>
        </authorList>
    </citation>
    <scope>NUCLEOTIDE SEQUENCE [LARGE SCALE GENOMIC DNA]</scope>
    <source>
        <strain evidence="1 2">347</strain>
    </source>
</reference>
<proteinExistence type="predicted"/>
<name>A0ABN8W1H0_9BACT</name>
<organism evidence="1 2">
    <name type="scientific">Nitrospina watsonii</name>
    <dbReference type="NCBI Taxonomy" id="1323948"/>
    <lineage>
        <taxon>Bacteria</taxon>
        <taxon>Pseudomonadati</taxon>
        <taxon>Nitrospinota/Tectimicrobiota group</taxon>
        <taxon>Nitrospinota</taxon>
        <taxon>Nitrospinia</taxon>
        <taxon>Nitrospinales</taxon>
        <taxon>Nitrospinaceae</taxon>
        <taxon>Nitrospina</taxon>
    </lineage>
</organism>
<evidence type="ECO:0000313" key="2">
    <source>
        <dbReference type="Proteomes" id="UP001157733"/>
    </source>
</evidence>
<accession>A0ABN8W1H0</accession>